<gene>
    <name evidence="2" type="ORF">MOV08_08415</name>
</gene>
<dbReference type="RefSeq" id="WP_275306889.1">
    <property type="nucleotide sequence ID" value="NZ_CP095749.1"/>
</dbReference>
<sequence length="52" mass="5687">MAQKHEQTANPQAPAFELRCGGLHVTIQRIPAWLITLATVTIGSGAAWWTSR</sequence>
<dbReference type="EMBL" id="CP095749">
    <property type="protein sequence ID" value="WEB39298.1"/>
    <property type="molecule type" value="Genomic_DNA"/>
</dbReference>
<keyword evidence="3" id="KW-1185">Reference proteome</keyword>
<proteinExistence type="predicted"/>
<organism evidence="2 3">
    <name type="scientific">Streptomyces yunnanensis</name>
    <dbReference type="NCBI Taxonomy" id="156453"/>
    <lineage>
        <taxon>Bacteria</taxon>
        <taxon>Bacillati</taxon>
        <taxon>Actinomycetota</taxon>
        <taxon>Actinomycetes</taxon>
        <taxon>Kitasatosporales</taxon>
        <taxon>Streptomycetaceae</taxon>
        <taxon>Streptomyces</taxon>
    </lineage>
</organism>
<evidence type="ECO:0000313" key="2">
    <source>
        <dbReference type="EMBL" id="WEB39298.1"/>
    </source>
</evidence>
<accession>A0ABY8A338</accession>
<reference evidence="2 3" key="1">
    <citation type="submission" date="2022-03" db="EMBL/GenBank/DDBJ databases">
        <title>Streptomyces yunnanensis P86,complete genome.</title>
        <authorList>
            <person name="Chen S."/>
            <person name="Zhang Q."/>
        </authorList>
    </citation>
    <scope>NUCLEOTIDE SEQUENCE [LARGE SCALE GENOMIC DNA]</scope>
    <source>
        <strain evidence="2 3">P86</strain>
    </source>
</reference>
<keyword evidence="1" id="KW-0812">Transmembrane</keyword>
<evidence type="ECO:0000256" key="1">
    <source>
        <dbReference type="SAM" id="Phobius"/>
    </source>
</evidence>
<feature type="transmembrane region" description="Helical" evidence="1">
    <location>
        <begin position="30"/>
        <end position="49"/>
    </location>
</feature>
<protein>
    <submittedName>
        <fullName evidence="2">Uncharacterized protein</fullName>
    </submittedName>
</protein>
<evidence type="ECO:0000313" key="3">
    <source>
        <dbReference type="Proteomes" id="UP001218629"/>
    </source>
</evidence>
<dbReference type="Proteomes" id="UP001218629">
    <property type="component" value="Chromosome"/>
</dbReference>
<keyword evidence="1" id="KW-0472">Membrane</keyword>
<name>A0ABY8A338_9ACTN</name>
<keyword evidence="1" id="KW-1133">Transmembrane helix</keyword>